<organism evidence="2">
    <name type="scientific">Brachypodium distachyon</name>
    <name type="common">Purple false brome</name>
    <name type="synonym">Trachynia distachya</name>
    <dbReference type="NCBI Taxonomy" id="15368"/>
    <lineage>
        <taxon>Eukaryota</taxon>
        <taxon>Viridiplantae</taxon>
        <taxon>Streptophyta</taxon>
        <taxon>Embryophyta</taxon>
        <taxon>Tracheophyta</taxon>
        <taxon>Spermatophyta</taxon>
        <taxon>Magnoliopsida</taxon>
        <taxon>Liliopsida</taxon>
        <taxon>Poales</taxon>
        <taxon>Poaceae</taxon>
        <taxon>BOP clade</taxon>
        <taxon>Pooideae</taxon>
        <taxon>Stipodae</taxon>
        <taxon>Brachypodieae</taxon>
        <taxon>Brachypodium</taxon>
    </lineage>
</organism>
<dbReference type="InterPro" id="IPR050796">
    <property type="entry name" value="SCF_F-box_component"/>
</dbReference>
<evidence type="ECO:0000313" key="3">
    <source>
        <dbReference type="EnsemblPlants" id="KQK02388"/>
    </source>
</evidence>
<dbReference type="InterPro" id="IPR017451">
    <property type="entry name" value="F-box-assoc_interact_dom"/>
</dbReference>
<feature type="domain" description="F-box associated beta-propeller type 3" evidence="1">
    <location>
        <begin position="22"/>
        <end position="273"/>
    </location>
</feature>
<dbReference type="AlphaFoldDB" id="A0A0Q3IQ63"/>
<reference evidence="2" key="2">
    <citation type="submission" date="2017-06" db="EMBL/GenBank/DDBJ databases">
        <title>WGS assembly of Brachypodium distachyon.</title>
        <authorList>
            <consortium name="The International Brachypodium Initiative"/>
            <person name="Lucas S."/>
            <person name="Harmon-Smith M."/>
            <person name="Lail K."/>
            <person name="Tice H."/>
            <person name="Grimwood J."/>
            <person name="Bruce D."/>
            <person name="Barry K."/>
            <person name="Shu S."/>
            <person name="Lindquist E."/>
            <person name="Wang M."/>
            <person name="Pitluck S."/>
            <person name="Vogel J.P."/>
            <person name="Garvin D.F."/>
            <person name="Mockler T.C."/>
            <person name="Schmutz J."/>
            <person name="Rokhsar D."/>
            <person name="Bevan M.W."/>
        </authorList>
    </citation>
    <scope>NUCLEOTIDE SEQUENCE</scope>
    <source>
        <strain evidence="2">Bd21</strain>
    </source>
</reference>
<evidence type="ECO:0000313" key="2">
    <source>
        <dbReference type="EMBL" id="KQK02388.1"/>
    </source>
</evidence>
<dbReference type="RefSeq" id="XP_024315702.1">
    <property type="nucleotide sequence ID" value="XM_024459934.1"/>
</dbReference>
<dbReference type="Gramene" id="KQK02388">
    <property type="protein sequence ID" value="KQK02388"/>
    <property type="gene ID" value="BRADI_2g01140v3"/>
</dbReference>
<reference evidence="3" key="3">
    <citation type="submission" date="2018-08" db="UniProtKB">
        <authorList>
            <consortium name="EnsemblPlants"/>
        </authorList>
    </citation>
    <scope>IDENTIFICATION</scope>
    <source>
        <strain evidence="3">cv. Bd21</strain>
    </source>
</reference>
<keyword evidence="4" id="KW-1185">Reference proteome</keyword>
<dbReference type="EnsemblPlants" id="KQK02388">
    <property type="protein sequence ID" value="KQK02388"/>
    <property type="gene ID" value="BRADI_2g01140v3"/>
</dbReference>
<reference evidence="2 3" key="1">
    <citation type="journal article" date="2010" name="Nature">
        <title>Genome sequencing and analysis of the model grass Brachypodium distachyon.</title>
        <authorList>
            <consortium name="International Brachypodium Initiative"/>
        </authorList>
    </citation>
    <scope>NUCLEOTIDE SEQUENCE [LARGE SCALE GENOMIC DNA]</scope>
    <source>
        <strain evidence="2">Bd21</strain>
        <strain evidence="3">cv. Bd21</strain>
    </source>
</reference>
<evidence type="ECO:0000259" key="1">
    <source>
        <dbReference type="Pfam" id="PF08268"/>
    </source>
</evidence>
<gene>
    <name evidence="3" type="primary">LOC112268555</name>
    <name evidence="2" type="ORF">BRADI_2g01140v3</name>
</gene>
<dbReference type="ExpressionAtlas" id="A0A0Q3IQ63">
    <property type="expression patterns" value="baseline"/>
</dbReference>
<dbReference type="EMBL" id="CM000881">
    <property type="protein sequence ID" value="KQK02388.1"/>
    <property type="molecule type" value="Genomic_DNA"/>
</dbReference>
<dbReference type="GeneID" id="112268555"/>
<dbReference type="PANTHER" id="PTHR31672:SF2">
    <property type="entry name" value="F-BOX DOMAIN-CONTAINING PROTEIN"/>
    <property type="match status" value="1"/>
</dbReference>
<dbReference type="PANTHER" id="PTHR31672">
    <property type="entry name" value="BNACNNG10540D PROTEIN"/>
    <property type="match status" value="1"/>
</dbReference>
<dbReference type="OrthoDB" id="605570at2759"/>
<protein>
    <recommendedName>
        <fullName evidence="1">F-box associated beta-propeller type 3 domain-containing protein</fullName>
    </recommendedName>
</protein>
<proteinExistence type="predicted"/>
<dbReference type="Proteomes" id="UP000008810">
    <property type="component" value="Chromosome 2"/>
</dbReference>
<sequence>MRPTPAVRRPVLGFKDYSPRRGFTIHASCDGLLLLSLGNHRFYLCNPATRQSCALPDLTGCNVAALYPHRPSGEYRVLYSKHSGRSSDDRVYHVLTVSSSGGPRCIGLPLENAPRHWFVPACQHQPVLLHDCLHWHLGRNCSDSLVGKVVVFDTVLESFRLMQSPIASRSVHLLQMDGTLGIRHIDHAATMTELWVLRDYEMEGWSLKYRAELCVADMREHITDRCILSRKVVSENGDMLVTGSPSLSYHLLHCDSNGKLLEKYQWQGVATSVLGLCFKESLIRHAFFQRKDGSRVRVPRFFRGL</sequence>
<dbReference type="NCBIfam" id="TIGR01640">
    <property type="entry name" value="F_box_assoc_1"/>
    <property type="match status" value="1"/>
</dbReference>
<dbReference type="Pfam" id="PF08268">
    <property type="entry name" value="FBA_3"/>
    <property type="match status" value="1"/>
</dbReference>
<accession>A0A0Q3IQ63</accession>
<name>A0A0Q3IQ63_BRADI</name>
<evidence type="ECO:0000313" key="4">
    <source>
        <dbReference type="Proteomes" id="UP000008810"/>
    </source>
</evidence>
<dbReference type="InterPro" id="IPR013187">
    <property type="entry name" value="F-box-assoc_dom_typ3"/>
</dbReference>